<dbReference type="EMBL" id="JACIDV010000029">
    <property type="protein sequence ID" value="MBB3948723.1"/>
    <property type="molecule type" value="Genomic_DNA"/>
</dbReference>
<sequence>MGDNNSFPFGKDPKKATEWLGLNNSPSRRWSAAYSSTISLGCGFHSLIFLAHDNLQIGVVHLAGCGPSVGFGTGKLLRGTGKAGRIRDPSLERAVDRNEDVVNYSDYFNDVRSVEEADTGLKLLALLNNNGTEFVTDMPMSFWDLSQAWGTISGFSVDVMVAGAQLYRLDISPDVIAGERMYVRDQQVYNLDDGSIGVSVSRLDGKWNVERTYDLWHEYSEAALASLKLDHRPAESPNIQPLSKMANNIHPFLRQLPIVGYPISDTLVSRHFEEPLPAQ</sequence>
<proteinExistence type="predicted"/>
<dbReference type="AlphaFoldDB" id="A0A7W6G3Z5"/>
<accession>A0A7W6G3Z5</accession>
<gene>
    <name evidence="1" type="ORF">GGQ73_004718</name>
</gene>
<reference evidence="1 2" key="1">
    <citation type="submission" date="2020-08" db="EMBL/GenBank/DDBJ databases">
        <title>Genomic Encyclopedia of Type Strains, Phase IV (KMG-IV): sequencing the most valuable type-strain genomes for metagenomic binning, comparative biology and taxonomic classification.</title>
        <authorList>
            <person name="Goeker M."/>
        </authorList>
    </citation>
    <scope>NUCLEOTIDE SEQUENCE [LARGE SCALE GENOMIC DNA]</scope>
    <source>
        <strain evidence="1 2">DSM 26438</strain>
    </source>
</reference>
<comment type="caution">
    <text evidence="1">The sequence shown here is derived from an EMBL/GenBank/DDBJ whole genome shotgun (WGS) entry which is preliminary data.</text>
</comment>
<evidence type="ECO:0000313" key="2">
    <source>
        <dbReference type="Proteomes" id="UP000565286"/>
    </source>
</evidence>
<protein>
    <submittedName>
        <fullName evidence="1">Uncharacterized protein</fullName>
    </submittedName>
</protein>
<dbReference type="RefSeq" id="WP_183897994.1">
    <property type="nucleotide sequence ID" value="NZ_JACIDV010000029.1"/>
</dbReference>
<dbReference type="Proteomes" id="UP000565286">
    <property type="component" value="Unassembled WGS sequence"/>
</dbReference>
<evidence type="ECO:0000313" key="1">
    <source>
        <dbReference type="EMBL" id="MBB3948723.1"/>
    </source>
</evidence>
<name>A0A7W6G3Z5_9HYPH</name>
<organism evidence="1 2">
    <name type="scientific">Rhizobium skierniewicense</name>
    <dbReference type="NCBI Taxonomy" id="984260"/>
    <lineage>
        <taxon>Bacteria</taxon>
        <taxon>Pseudomonadati</taxon>
        <taxon>Pseudomonadota</taxon>
        <taxon>Alphaproteobacteria</taxon>
        <taxon>Hyphomicrobiales</taxon>
        <taxon>Rhizobiaceae</taxon>
        <taxon>Rhizobium/Agrobacterium group</taxon>
        <taxon>Rhizobium</taxon>
    </lineage>
</organism>
<keyword evidence="2" id="KW-1185">Reference proteome</keyword>